<feature type="domain" description="EF-hand" evidence="5">
    <location>
        <begin position="138"/>
        <end position="173"/>
    </location>
</feature>
<dbReference type="InterPro" id="IPR002048">
    <property type="entry name" value="EF_hand_dom"/>
</dbReference>
<dbReference type="EMBL" id="JABTTQ020000006">
    <property type="protein sequence ID" value="KAK6152726.1"/>
    <property type="molecule type" value="Genomic_DNA"/>
</dbReference>
<feature type="compositionally biased region" description="Basic and acidic residues" evidence="4">
    <location>
        <begin position="30"/>
        <end position="41"/>
    </location>
</feature>
<dbReference type="Pfam" id="PF00036">
    <property type="entry name" value="EF-hand_1"/>
    <property type="match status" value="1"/>
</dbReference>
<feature type="domain" description="EF-hand" evidence="5">
    <location>
        <begin position="102"/>
        <end position="137"/>
    </location>
</feature>
<feature type="region of interest" description="Disordered" evidence="4">
    <location>
        <begin position="11"/>
        <end position="41"/>
    </location>
</feature>
<dbReference type="InterPro" id="IPR039647">
    <property type="entry name" value="EF_hand_pair_protein_CML-like"/>
</dbReference>
<reference evidence="6 7" key="1">
    <citation type="journal article" date="2021" name="Comput. Struct. Biotechnol. J.">
        <title>De novo genome assembly of the potent medicinal plant Rehmannia glutinosa using nanopore technology.</title>
        <authorList>
            <person name="Ma L."/>
            <person name="Dong C."/>
            <person name="Song C."/>
            <person name="Wang X."/>
            <person name="Zheng X."/>
            <person name="Niu Y."/>
            <person name="Chen S."/>
            <person name="Feng W."/>
        </authorList>
    </citation>
    <scope>NUCLEOTIDE SEQUENCE [LARGE SCALE GENOMIC DNA]</scope>
    <source>
        <strain evidence="6">DH-2019</strain>
    </source>
</reference>
<dbReference type="PROSITE" id="PS50222">
    <property type="entry name" value="EF_HAND_2"/>
    <property type="match status" value="3"/>
</dbReference>
<dbReference type="SMART" id="SM00054">
    <property type="entry name" value="EFh"/>
    <property type="match status" value="4"/>
</dbReference>
<evidence type="ECO:0000313" key="7">
    <source>
        <dbReference type="Proteomes" id="UP001318860"/>
    </source>
</evidence>
<feature type="compositionally biased region" description="Basic residues" evidence="4">
    <location>
        <begin position="13"/>
        <end position="29"/>
    </location>
</feature>
<evidence type="ECO:0000256" key="3">
    <source>
        <dbReference type="ARBA" id="ARBA00022837"/>
    </source>
</evidence>
<dbReference type="CDD" id="cd00051">
    <property type="entry name" value="EFh"/>
    <property type="match status" value="1"/>
</dbReference>
<comment type="caution">
    <text evidence="6">The sequence shown here is derived from an EMBL/GenBank/DDBJ whole genome shotgun (WGS) entry which is preliminary data.</text>
</comment>
<dbReference type="InterPro" id="IPR018247">
    <property type="entry name" value="EF_Hand_1_Ca_BS"/>
</dbReference>
<name>A0ABR0X0L8_REHGL</name>
<dbReference type="Gene3D" id="1.10.238.10">
    <property type="entry name" value="EF-hand"/>
    <property type="match status" value="3"/>
</dbReference>
<dbReference type="Pfam" id="PF13499">
    <property type="entry name" value="EF-hand_7"/>
    <property type="match status" value="1"/>
</dbReference>
<evidence type="ECO:0000256" key="1">
    <source>
        <dbReference type="ARBA" id="ARBA00022723"/>
    </source>
</evidence>
<evidence type="ECO:0000256" key="2">
    <source>
        <dbReference type="ARBA" id="ARBA00022737"/>
    </source>
</evidence>
<gene>
    <name evidence="6" type="ORF">DH2020_012365</name>
</gene>
<dbReference type="PANTHER" id="PTHR10891">
    <property type="entry name" value="EF-HAND CALCIUM-BINDING DOMAIN CONTAINING PROTEIN"/>
    <property type="match status" value="1"/>
</dbReference>
<evidence type="ECO:0000256" key="4">
    <source>
        <dbReference type="SAM" id="MobiDB-lite"/>
    </source>
</evidence>
<dbReference type="Pfam" id="PF13202">
    <property type="entry name" value="EF-hand_5"/>
    <property type="match status" value="1"/>
</dbReference>
<protein>
    <recommendedName>
        <fullName evidence="5">EF-hand domain-containing protein</fullName>
    </recommendedName>
</protein>
<keyword evidence="3" id="KW-0106">Calcium</keyword>
<organism evidence="6 7">
    <name type="scientific">Rehmannia glutinosa</name>
    <name type="common">Chinese foxglove</name>
    <dbReference type="NCBI Taxonomy" id="99300"/>
    <lineage>
        <taxon>Eukaryota</taxon>
        <taxon>Viridiplantae</taxon>
        <taxon>Streptophyta</taxon>
        <taxon>Embryophyta</taxon>
        <taxon>Tracheophyta</taxon>
        <taxon>Spermatophyta</taxon>
        <taxon>Magnoliopsida</taxon>
        <taxon>eudicotyledons</taxon>
        <taxon>Gunneridae</taxon>
        <taxon>Pentapetalae</taxon>
        <taxon>asterids</taxon>
        <taxon>lamiids</taxon>
        <taxon>Lamiales</taxon>
        <taxon>Orobanchaceae</taxon>
        <taxon>Rehmannieae</taxon>
        <taxon>Rehmannia</taxon>
    </lineage>
</organism>
<evidence type="ECO:0000313" key="6">
    <source>
        <dbReference type="EMBL" id="KAK6152726.1"/>
    </source>
</evidence>
<sequence>MSKLTFLSFHGSISRKPKTPKPTLQHHTHSKEIKNPQPNREELKNIFNKFDADGDGKISIDEYNRTLEILGGGTKTGAADADGDGFIDLEEFRKVCSGDGGAKSVEIKAAFRVFDADGDGKIRAEELMEVLRKMGEKCSLEGCKKMISGVDRDGDGLIDMDEFMNMMAKTIKIL</sequence>
<dbReference type="SUPFAM" id="SSF47473">
    <property type="entry name" value="EF-hand"/>
    <property type="match status" value="1"/>
</dbReference>
<feature type="domain" description="EF-hand" evidence="5">
    <location>
        <begin position="38"/>
        <end position="73"/>
    </location>
</feature>
<keyword evidence="2" id="KW-0677">Repeat</keyword>
<evidence type="ECO:0000259" key="5">
    <source>
        <dbReference type="PROSITE" id="PS50222"/>
    </source>
</evidence>
<dbReference type="PROSITE" id="PS00018">
    <property type="entry name" value="EF_HAND_1"/>
    <property type="match status" value="2"/>
</dbReference>
<keyword evidence="1" id="KW-0479">Metal-binding</keyword>
<dbReference type="InterPro" id="IPR011992">
    <property type="entry name" value="EF-hand-dom_pair"/>
</dbReference>
<dbReference type="Proteomes" id="UP001318860">
    <property type="component" value="Unassembled WGS sequence"/>
</dbReference>
<keyword evidence="7" id="KW-1185">Reference proteome</keyword>
<accession>A0ABR0X0L8</accession>
<proteinExistence type="predicted"/>